<dbReference type="EMBL" id="AGNL01012566">
    <property type="protein sequence ID" value="EJK67825.1"/>
    <property type="molecule type" value="Genomic_DNA"/>
</dbReference>
<dbReference type="eggNOG" id="ENOG502T1KM">
    <property type="taxonomic scope" value="Eukaryota"/>
</dbReference>
<reference evidence="2 3" key="1">
    <citation type="journal article" date="2012" name="Genome Biol.">
        <title>Genome and low-iron response of an oceanic diatom adapted to chronic iron limitation.</title>
        <authorList>
            <person name="Lommer M."/>
            <person name="Specht M."/>
            <person name="Roy A.S."/>
            <person name="Kraemer L."/>
            <person name="Andreson R."/>
            <person name="Gutowska M.A."/>
            <person name="Wolf J."/>
            <person name="Bergner S.V."/>
            <person name="Schilhabel M.B."/>
            <person name="Klostermeier U.C."/>
            <person name="Beiko R.G."/>
            <person name="Rosenstiel P."/>
            <person name="Hippler M."/>
            <person name="Laroche J."/>
        </authorList>
    </citation>
    <scope>NUCLEOTIDE SEQUENCE [LARGE SCALE GENOMIC DNA]</scope>
    <source>
        <strain evidence="2 3">CCMP1005</strain>
    </source>
</reference>
<accession>K0SR07</accession>
<dbReference type="OrthoDB" id="47243at2759"/>
<dbReference type="Proteomes" id="UP000266841">
    <property type="component" value="Unassembled WGS sequence"/>
</dbReference>
<comment type="caution">
    <text evidence="2">The sequence shown here is derived from an EMBL/GenBank/DDBJ whole genome shotgun (WGS) entry which is preliminary data.</text>
</comment>
<organism evidence="2 3">
    <name type="scientific">Thalassiosira oceanica</name>
    <name type="common">Marine diatom</name>
    <dbReference type="NCBI Taxonomy" id="159749"/>
    <lineage>
        <taxon>Eukaryota</taxon>
        <taxon>Sar</taxon>
        <taxon>Stramenopiles</taxon>
        <taxon>Ochrophyta</taxon>
        <taxon>Bacillariophyta</taxon>
        <taxon>Coscinodiscophyceae</taxon>
        <taxon>Thalassiosirophycidae</taxon>
        <taxon>Thalassiosirales</taxon>
        <taxon>Thalassiosiraceae</taxon>
        <taxon>Thalassiosira</taxon>
    </lineage>
</organism>
<feature type="region of interest" description="Disordered" evidence="1">
    <location>
        <begin position="1"/>
        <end position="41"/>
    </location>
</feature>
<protein>
    <submittedName>
        <fullName evidence="2">Uncharacterized protein</fullName>
    </submittedName>
</protein>
<sequence length="120" mass="13377">MSVVDTAQGFAVPSSSRRTATSLHAGGWGNNQARSVNDEELSGLNSAPIYDEYEIEDRGEFMQRVSEERRSLRVRKAADLLEVARIAGVELKRKEKDPDKLDLFDAEDVASDEDYLDVSI</sequence>
<evidence type="ECO:0000313" key="2">
    <source>
        <dbReference type="EMBL" id="EJK67825.1"/>
    </source>
</evidence>
<gene>
    <name evidence="2" type="ORF">THAOC_11090</name>
</gene>
<dbReference type="OMA" id="MFDVEDI"/>
<feature type="compositionally biased region" description="Polar residues" evidence="1">
    <location>
        <begin position="13"/>
        <end position="22"/>
    </location>
</feature>
<name>K0SR07_THAOC</name>
<evidence type="ECO:0000256" key="1">
    <source>
        <dbReference type="SAM" id="MobiDB-lite"/>
    </source>
</evidence>
<keyword evidence="3" id="KW-1185">Reference proteome</keyword>
<proteinExistence type="predicted"/>
<evidence type="ECO:0000313" key="3">
    <source>
        <dbReference type="Proteomes" id="UP000266841"/>
    </source>
</evidence>
<dbReference type="AlphaFoldDB" id="K0SR07"/>